<evidence type="ECO:0000256" key="4">
    <source>
        <dbReference type="SAM" id="MobiDB-lite"/>
    </source>
</evidence>
<dbReference type="InterPro" id="IPR019734">
    <property type="entry name" value="TPR_rpt"/>
</dbReference>
<accession>A0A836HZ77</accession>
<proteinExistence type="inferred from homology"/>
<evidence type="ECO:0000313" key="5">
    <source>
        <dbReference type="EMBL" id="KAG5487046.1"/>
    </source>
</evidence>
<dbReference type="PROSITE" id="PS50005">
    <property type="entry name" value="TPR"/>
    <property type="match status" value="2"/>
</dbReference>
<dbReference type="GO" id="GO:0016567">
    <property type="term" value="P:protein ubiquitination"/>
    <property type="evidence" value="ECO:0007669"/>
    <property type="project" value="TreeGrafter"/>
</dbReference>
<comment type="similarity">
    <text evidence="2">Belongs to the APC3/CDC27 family.</text>
</comment>
<dbReference type="KEGG" id="lmat:92517587"/>
<feature type="region of interest" description="Disordered" evidence="4">
    <location>
        <begin position="570"/>
        <end position="616"/>
    </location>
</feature>
<comment type="caution">
    <text evidence="5">The sequence shown here is derived from an EMBL/GenBank/DDBJ whole genome shotgun (WGS) entry which is preliminary data.</text>
</comment>
<dbReference type="GO" id="GO:0007091">
    <property type="term" value="P:metaphase/anaphase transition of mitotic cell cycle"/>
    <property type="evidence" value="ECO:0007669"/>
    <property type="project" value="TreeGrafter"/>
</dbReference>
<feature type="region of interest" description="Disordered" evidence="4">
    <location>
        <begin position="228"/>
        <end position="257"/>
    </location>
</feature>
<protein>
    <recommendedName>
        <fullName evidence="7">Bacterial transcriptional activator domain-containing protein</fullName>
    </recommendedName>
</protein>
<dbReference type="RefSeq" id="XP_067181280.1">
    <property type="nucleotide sequence ID" value="XM_067325075.1"/>
</dbReference>
<dbReference type="PANTHER" id="PTHR12558:SF13">
    <property type="entry name" value="CELL DIVISION CYCLE PROTEIN 27 HOMOLOG"/>
    <property type="match status" value="1"/>
</dbReference>
<evidence type="ECO:0008006" key="7">
    <source>
        <dbReference type="Google" id="ProtNLM"/>
    </source>
</evidence>
<dbReference type="GO" id="GO:0031145">
    <property type="term" value="P:anaphase-promoting complex-dependent catabolic process"/>
    <property type="evidence" value="ECO:0007669"/>
    <property type="project" value="TreeGrafter"/>
</dbReference>
<dbReference type="SUPFAM" id="SSF48452">
    <property type="entry name" value="TPR-like"/>
    <property type="match status" value="1"/>
</dbReference>
<organism evidence="5 6">
    <name type="scientific">Leishmania martiniquensis</name>
    <dbReference type="NCBI Taxonomy" id="1580590"/>
    <lineage>
        <taxon>Eukaryota</taxon>
        <taxon>Discoba</taxon>
        <taxon>Euglenozoa</taxon>
        <taxon>Kinetoplastea</taxon>
        <taxon>Metakinetoplastina</taxon>
        <taxon>Trypanosomatida</taxon>
        <taxon>Trypanosomatidae</taxon>
        <taxon>Leishmaniinae</taxon>
        <taxon>Leishmania</taxon>
    </lineage>
</organism>
<dbReference type="Pfam" id="PF14559">
    <property type="entry name" value="TPR_19"/>
    <property type="match status" value="1"/>
</dbReference>
<dbReference type="AlphaFoldDB" id="A0A836HZ77"/>
<reference evidence="6" key="2">
    <citation type="journal article" date="2021" name="Sci. Data">
        <title>Chromosome-scale genome sequencing, assembly and annotation of six genomes from subfamily Leishmaniinae.</title>
        <authorList>
            <person name="Almutairi H."/>
            <person name="Urbaniak M.D."/>
            <person name="Bates M.D."/>
            <person name="Jariyapan N."/>
            <person name="Kwakye-Nuako G."/>
            <person name="Thomaz Soccol V."/>
            <person name="Al-Salem W.S."/>
            <person name="Dillon R.J."/>
            <person name="Bates P.A."/>
            <person name="Gatherer D."/>
        </authorList>
    </citation>
    <scope>NUCLEOTIDE SEQUENCE [LARGE SCALE GENOMIC DNA]</scope>
</reference>
<evidence type="ECO:0000256" key="3">
    <source>
        <dbReference type="PROSITE-ProRule" id="PRU00339"/>
    </source>
</evidence>
<sequence>MSATPPPPSSTPSAAHSHARASPGAHHGQDSGVYWRVSPHERSGASPSSSPMYPSSHSRRGGGDTHIRVHVSSSAHTYAAASRAMAAPRMPASRSTPDVAGRHAASPLPSASAASPPSSFISFDLLRSLNASVQESLAGYMYADAIELAQHLFDLEASHAHLHLLAHCYTLGGATGTAYRLLQHHYPFLEPHVTRPRTAGAPTIAAGGPAGVPSSALPFDARRTWATSHGMRQPQHPFSPGMASTAAAAASSPSGNGNSVTSDAFELGYETVDLQSQWDCQYLLGVCCYHTQHYEDGAKVLSQLLYVNHQVTTAFNTLQRRLQQLCQQQQQGSVRGSTSEEDNTGLAAAIRATERQLQAHAFVTEARTSQVLYWLGLCEKRRQRPPIAAEHLRRAYVAHPIRLDAFKEYVHLVWPSEQVVQSLLAVKEPLIEEEEAEAYAAEPSHQRQRPPQRRGREAADTAVDANADADDEEQRAPRVGTAAAAAAAAPAGGGGDNCSAATAPPYATQPVRTELSVAGLPAPRLTAAQRRCVQQHMRPFLYAAFLGRTYRCPEAVGALHRLLAQAQQQQQQQRVAASSPMVTARHGSARPGEARPPSSSSSAPLRQNQSGGSAAAVNAATASSTAVASATSPWLLRQLALALFHNGDVQESVDVFERLLRVAPWELTSPALVFYSTALWHLKSESALGSLAQRLTDAEPLSATTLCVVANAYSLIKDPRDALVMLKRAVQVAPTLAYAHALLGYELLGQDSKIEAEAAFKAALAEDASLYIAYAGLGERFMREEQIEKARGYYREAVALNPTPAIVNRFALTYHRQGKSPADLKTALRLYSESLERHPNNVTARRQRADVLLRLDQPKQALEELEALLLQCPGEAVVYVTLAECMVCLRRPREALRYYQAAMHLDPRRESYVQGCIDQLVAANML</sequence>
<evidence type="ECO:0000313" key="6">
    <source>
        <dbReference type="Proteomes" id="UP000673552"/>
    </source>
</evidence>
<dbReference type="GeneID" id="92517587"/>
<dbReference type="InterPro" id="IPR011990">
    <property type="entry name" value="TPR-like_helical_dom_sf"/>
</dbReference>
<feature type="compositionally biased region" description="Low complexity" evidence="4">
    <location>
        <begin position="589"/>
        <end position="616"/>
    </location>
</feature>
<feature type="region of interest" description="Disordered" evidence="4">
    <location>
        <begin position="80"/>
        <end position="116"/>
    </location>
</feature>
<dbReference type="EMBL" id="JAFEUZ010000005">
    <property type="protein sequence ID" value="KAG5487046.1"/>
    <property type="molecule type" value="Genomic_DNA"/>
</dbReference>
<feature type="compositionally biased region" description="Low complexity" evidence="4">
    <location>
        <begin position="80"/>
        <end position="95"/>
    </location>
</feature>
<dbReference type="PANTHER" id="PTHR12558">
    <property type="entry name" value="CELL DIVISION CYCLE 16,23,27"/>
    <property type="match status" value="1"/>
</dbReference>
<feature type="region of interest" description="Disordered" evidence="4">
    <location>
        <begin position="1"/>
        <end position="66"/>
    </location>
</feature>
<feature type="compositionally biased region" description="Low complexity" evidence="4">
    <location>
        <begin position="239"/>
        <end position="257"/>
    </location>
</feature>
<dbReference type="SUPFAM" id="SSF81901">
    <property type="entry name" value="HCP-like"/>
    <property type="match status" value="1"/>
</dbReference>
<dbReference type="GO" id="GO:0051301">
    <property type="term" value="P:cell division"/>
    <property type="evidence" value="ECO:0007669"/>
    <property type="project" value="TreeGrafter"/>
</dbReference>
<feature type="repeat" description="TPR" evidence="3">
    <location>
        <begin position="771"/>
        <end position="804"/>
    </location>
</feature>
<dbReference type="OrthoDB" id="10248520at2759"/>
<feature type="repeat" description="TPR" evidence="3">
    <location>
        <begin position="876"/>
        <end position="909"/>
    </location>
</feature>
<feature type="compositionally biased region" description="Low complexity" evidence="4">
    <location>
        <begin position="11"/>
        <end position="26"/>
    </location>
</feature>
<feature type="compositionally biased region" description="Pro residues" evidence="4">
    <location>
        <begin position="1"/>
        <end position="10"/>
    </location>
</feature>
<keyword evidence="1 3" id="KW-0802">TPR repeat</keyword>
<keyword evidence="6" id="KW-1185">Reference proteome</keyword>
<gene>
    <name evidence="5" type="ORF">LSCM1_07716</name>
</gene>
<dbReference type="SMART" id="SM00028">
    <property type="entry name" value="TPR"/>
    <property type="match status" value="7"/>
</dbReference>
<feature type="compositionally biased region" description="Low complexity" evidence="4">
    <location>
        <begin position="44"/>
        <end position="56"/>
    </location>
</feature>
<dbReference type="GO" id="GO:0005680">
    <property type="term" value="C:anaphase-promoting complex"/>
    <property type="evidence" value="ECO:0007669"/>
    <property type="project" value="TreeGrafter"/>
</dbReference>
<evidence type="ECO:0000256" key="1">
    <source>
        <dbReference type="ARBA" id="ARBA00022803"/>
    </source>
</evidence>
<feature type="region of interest" description="Disordered" evidence="4">
    <location>
        <begin position="436"/>
        <end position="501"/>
    </location>
</feature>
<name>A0A836HZ77_9TRYP</name>
<evidence type="ECO:0000256" key="2">
    <source>
        <dbReference type="ARBA" id="ARBA00038210"/>
    </source>
</evidence>
<feature type="compositionally biased region" description="Low complexity" evidence="4">
    <location>
        <begin position="104"/>
        <end position="116"/>
    </location>
</feature>
<reference evidence="6" key="1">
    <citation type="journal article" date="2021" name="Microbiol. Resour. Announc.">
        <title>LGAAP: Leishmaniinae Genome Assembly and Annotation Pipeline.</title>
        <authorList>
            <person name="Almutairi H."/>
            <person name="Urbaniak M.D."/>
            <person name="Bates M.D."/>
            <person name="Jariyapan N."/>
            <person name="Kwakye-Nuako G."/>
            <person name="Thomaz-Soccol V."/>
            <person name="Al-Salem W.S."/>
            <person name="Dillon R.J."/>
            <person name="Bates P.A."/>
            <person name="Gatherer D."/>
        </authorList>
    </citation>
    <scope>NUCLEOTIDE SEQUENCE [LARGE SCALE GENOMIC DNA]</scope>
</reference>
<dbReference type="GO" id="GO:0005737">
    <property type="term" value="C:cytoplasm"/>
    <property type="evidence" value="ECO:0007669"/>
    <property type="project" value="TreeGrafter"/>
</dbReference>
<dbReference type="Gene3D" id="1.25.40.10">
    <property type="entry name" value="Tetratricopeptide repeat domain"/>
    <property type="match status" value="2"/>
</dbReference>
<dbReference type="Proteomes" id="UP000673552">
    <property type="component" value="Unassembled WGS sequence"/>
</dbReference>